<feature type="chain" id="PRO_5047053068" description="Peptidase M10 metallopeptidase domain-containing protein" evidence="5">
    <location>
        <begin position="29"/>
        <end position="150"/>
    </location>
</feature>
<evidence type="ECO:0000256" key="2">
    <source>
        <dbReference type="ARBA" id="ARBA00022723"/>
    </source>
</evidence>
<feature type="signal peptide" evidence="5">
    <location>
        <begin position="1"/>
        <end position="28"/>
    </location>
</feature>
<evidence type="ECO:0000256" key="1">
    <source>
        <dbReference type="ARBA" id="ARBA00022670"/>
    </source>
</evidence>
<comment type="caution">
    <text evidence="7">The sequence shown here is derived from an EMBL/GenBank/DDBJ whole genome shotgun (WGS) entry which is preliminary data.</text>
</comment>
<evidence type="ECO:0000256" key="4">
    <source>
        <dbReference type="ARBA" id="ARBA00022833"/>
    </source>
</evidence>
<keyword evidence="8" id="KW-1185">Reference proteome</keyword>
<name>A0ABR2P1C6_9ROSI</name>
<evidence type="ECO:0000313" key="8">
    <source>
        <dbReference type="Proteomes" id="UP001396334"/>
    </source>
</evidence>
<keyword evidence="3" id="KW-0378">Hydrolase</keyword>
<accession>A0ABR2P1C6</accession>
<proteinExistence type="predicted"/>
<protein>
    <recommendedName>
        <fullName evidence="6">Peptidase M10 metallopeptidase domain-containing protein</fullName>
    </recommendedName>
</protein>
<keyword evidence="5" id="KW-0732">Signal</keyword>
<dbReference type="SUPFAM" id="SSF55486">
    <property type="entry name" value="Metalloproteases ('zincins'), catalytic domain"/>
    <property type="match status" value="1"/>
</dbReference>
<gene>
    <name evidence="7" type="ORF">V6N11_037395</name>
</gene>
<keyword evidence="4" id="KW-0862">Zinc</keyword>
<organism evidence="7 8">
    <name type="scientific">Hibiscus sabdariffa</name>
    <name type="common">roselle</name>
    <dbReference type="NCBI Taxonomy" id="183260"/>
    <lineage>
        <taxon>Eukaryota</taxon>
        <taxon>Viridiplantae</taxon>
        <taxon>Streptophyta</taxon>
        <taxon>Embryophyta</taxon>
        <taxon>Tracheophyta</taxon>
        <taxon>Spermatophyta</taxon>
        <taxon>Magnoliopsida</taxon>
        <taxon>eudicotyledons</taxon>
        <taxon>Gunneridae</taxon>
        <taxon>Pentapetalae</taxon>
        <taxon>rosids</taxon>
        <taxon>malvids</taxon>
        <taxon>Malvales</taxon>
        <taxon>Malvaceae</taxon>
        <taxon>Malvoideae</taxon>
        <taxon>Hibiscus</taxon>
    </lineage>
</organism>
<keyword evidence="1" id="KW-0645">Protease</keyword>
<evidence type="ECO:0000259" key="6">
    <source>
        <dbReference type="Pfam" id="PF00413"/>
    </source>
</evidence>
<feature type="domain" description="Peptidase M10 metallopeptidase" evidence="6">
    <location>
        <begin position="51"/>
        <end position="139"/>
    </location>
</feature>
<keyword evidence="2" id="KW-0479">Metal-binding</keyword>
<dbReference type="EMBL" id="JBBPBN010000086">
    <property type="protein sequence ID" value="KAK8982222.1"/>
    <property type="molecule type" value="Genomic_DNA"/>
</dbReference>
<evidence type="ECO:0000313" key="7">
    <source>
        <dbReference type="EMBL" id="KAK8982222.1"/>
    </source>
</evidence>
<reference evidence="7 8" key="1">
    <citation type="journal article" date="2024" name="G3 (Bethesda)">
        <title>Genome assembly of Hibiscus sabdariffa L. provides insights into metabolisms of medicinal natural products.</title>
        <authorList>
            <person name="Kim T."/>
        </authorList>
    </citation>
    <scope>NUCLEOTIDE SEQUENCE [LARGE SCALE GENOMIC DNA]</scope>
    <source>
        <strain evidence="7">TK-2024</strain>
        <tissue evidence="7">Old leaves</tissue>
    </source>
</reference>
<dbReference type="Pfam" id="PF00413">
    <property type="entry name" value="Peptidase_M10"/>
    <property type="match status" value="1"/>
</dbReference>
<sequence>MSIKFSYQLYGAFITLLVLQSFVVESSSDGIVRSVSDEMIWEANRTVYIGKTPLTYSFESTSPVPSSLNRENMTSVMDAAFRKWQDAVPEFAFQRVYPNENADIKISFTTLSGDLYGYGYYPPDGRLHLDIDHSWNTKSYPAENENPNPS</sequence>
<evidence type="ECO:0000256" key="5">
    <source>
        <dbReference type="SAM" id="SignalP"/>
    </source>
</evidence>
<dbReference type="InterPro" id="IPR024079">
    <property type="entry name" value="MetalloPept_cat_dom_sf"/>
</dbReference>
<dbReference type="Proteomes" id="UP001396334">
    <property type="component" value="Unassembled WGS sequence"/>
</dbReference>
<dbReference type="Gene3D" id="3.40.390.10">
    <property type="entry name" value="Collagenase (Catalytic Domain)"/>
    <property type="match status" value="1"/>
</dbReference>
<dbReference type="InterPro" id="IPR001818">
    <property type="entry name" value="Pept_M10_metallopeptidase"/>
</dbReference>
<evidence type="ECO:0000256" key="3">
    <source>
        <dbReference type="ARBA" id="ARBA00022801"/>
    </source>
</evidence>